<feature type="transmembrane region" description="Helical" evidence="1">
    <location>
        <begin position="388"/>
        <end position="408"/>
    </location>
</feature>
<dbReference type="NCBIfam" id="NF008712">
    <property type="entry name" value="PRK11715.1-1"/>
    <property type="match status" value="1"/>
</dbReference>
<dbReference type="AlphaFoldDB" id="A0A427BRG7"/>
<proteinExistence type="predicted"/>
<dbReference type="InterPro" id="IPR010364">
    <property type="entry name" value="Uncharacterised_IM_CreD"/>
</dbReference>
<feature type="transmembrane region" description="Helical" evidence="1">
    <location>
        <begin position="356"/>
        <end position="376"/>
    </location>
</feature>
<dbReference type="GO" id="GO:0005886">
    <property type="term" value="C:plasma membrane"/>
    <property type="evidence" value="ECO:0007669"/>
    <property type="project" value="TreeGrafter"/>
</dbReference>
<evidence type="ECO:0000256" key="1">
    <source>
        <dbReference type="SAM" id="Phobius"/>
    </source>
</evidence>
<keyword evidence="1" id="KW-0812">Transmembrane</keyword>
<dbReference type="PANTHER" id="PTHR30092:SF0">
    <property type="entry name" value="INNER MEMBRANE PROTEIN CRED"/>
    <property type="match status" value="1"/>
</dbReference>
<protein>
    <submittedName>
        <fullName evidence="2">Cell envelope integrity protein CreD</fullName>
    </submittedName>
</protein>
<dbReference type="RefSeq" id="WP_125349282.1">
    <property type="nucleotide sequence ID" value="NZ_RHPN01000005.1"/>
</dbReference>
<dbReference type="EMBL" id="RHPO01000005">
    <property type="protein sequence ID" value="RRT93202.1"/>
    <property type="molecule type" value="Genomic_DNA"/>
</dbReference>
<dbReference type="PIRSF" id="PIRSF004548">
    <property type="entry name" value="CreD"/>
    <property type="match status" value="1"/>
</dbReference>
<accession>A0A427BRG7</accession>
<dbReference type="Pfam" id="PF06123">
    <property type="entry name" value="CreD"/>
    <property type="match status" value="1"/>
</dbReference>
<gene>
    <name evidence="2" type="ORF">EGI89_04290</name>
</gene>
<comment type="caution">
    <text evidence="2">The sequence shown here is derived from an EMBL/GenBank/DDBJ whole genome shotgun (WGS) entry which is preliminary data.</text>
</comment>
<name>A0A427BRG7_9FLAO</name>
<feature type="transmembrane region" description="Helical" evidence="1">
    <location>
        <begin position="27"/>
        <end position="48"/>
    </location>
</feature>
<keyword evidence="1" id="KW-0472">Membrane</keyword>
<dbReference type="PANTHER" id="PTHR30092">
    <property type="entry name" value="INNER MEMBRANE PROTEIN CRED"/>
    <property type="match status" value="1"/>
</dbReference>
<sequence length="467" mass="53434">MENNDLENEYQTENQSVYSQNKTMIKGFLVCLLVLGLLIPIPFILNLIEERQGNKEKVITEISDKWSGKQTIYGPFIEVTYMENVNDAQGKVVKQQMKKYISANDLNINGTIDTQLKSRSIYEAVVYNSKLNINSKFKNYSDMLNEVEVSAENVVSTKIVFGISDSKGYENKVIVQSNNKNYPLNMDNITSTITIQPEVRVENGEYLEQVSTTKKVMPVQMMSQKIDPSTFDFNQVSINLVMKGSQMLNIIPSAINTKVDLATNWKDLKYDGNFLPNSDPETKNGKTNVKWSIYQQNPLQGQIWQDASNFSDYSFGVNFLQMNDHYDKTYRSTKYAILFIGLTFVAFFFIESRNNFNIHLVQYALVGFAICVNFVLLLSLSEYLGFDIAYFISSGATILLITFFVNSFLKSFGFTFKITLMLILLYTFIYSVLQLKEHALLVGSIGLFIIVAILMYYSKNIEWNKTK</sequence>
<organism evidence="2 3">
    <name type="scientific">Empedobacter falsenii</name>
    <dbReference type="NCBI Taxonomy" id="343874"/>
    <lineage>
        <taxon>Bacteria</taxon>
        <taxon>Pseudomonadati</taxon>
        <taxon>Bacteroidota</taxon>
        <taxon>Flavobacteriia</taxon>
        <taxon>Flavobacteriales</taxon>
        <taxon>Weeksellaceae</taxon>
        <taxon>Empedobacter</taxon>
    </lineage>
</organism>
<keyword evidence="1" id="KW-1133">Transmembrane helix</keyword>
<feature type="transmembrane region" description="Helical" evidence="1">
    <location>
        <begin position="440"/>
        <end position="458"/>
    </location>
</feature>
<feature type="transmembrane region" description="Helical" evidence="1">
    <location>
        <begin position="332"/>
        <end position="350"/>
    </location>
</feature>
<feature type="transmembrane region" description="Helical" evidence="1">
    <location>
        <begin position="414"/>
        <end position="433"/>
    </location>
</feature>
<evidence type="ECO:0000313" key="2">
    <source>
        <dbReference type="EMBL" id="RRT93202.1"/>
    </source>
</evidence>
<evidence type="ECO:0000313" key="3">
    <source>
        <dbReference type="Proteomes" id="UP000267844"/>
    </source>
</evidence>
<dbReference type="Proteomes" id="UP000267844">
    <property type="component" value="Unassembled WGS sequence"/>
</dbReference>
<reference evidence="2 3" key="1">
    <citation type="submission" date="2018-10" db="EMBL/GenBank/DDBJ databases">
        <title>Transmission dynamics of multidrug resistant bacteria on intensive care unit surfaces.</title>
        <authorList>
            <person name="D'Souza A.W."/>
            <person name="Potter R.F."/>
            <person name="Wallace M."/>
            <person name="Shupe A."/>
            <person name="Patel S."/>
            <person name="Sun S."/>
            <person name="Gul D."/>
            <person name="Kwon J.H."/>
            <person name="Andleeb S."/>
            <person name="Burnham C.-A.D."/>
            <person name="Dantas G."/>
        </authorList>
    </citation>
    <scope>NUCLEOTIDE SEQUENCE [LARGE SCALE GENOMIC DNA]</scope>
    <source>
        <strain evidence="2 3">WF_348</strain>
    </source>
</reference>